<keyword evidence="5" id="KW-0694">RNA-binding</keyword>
<evidence type="ECO:0000313" key="8">
    <source>
        <dbReference type="Proteomes" id="UP000050833"/>
    </source>
</evidence>
<proteinExistence type="predicted"/>
<comment type="caution">
    <text evidence="7">The sequence shown here is derived from an EMBL/GenBank/DDBJ whole genome shotgun (WGS) entry which is preliminary data.</text>
</comment>
<dbReference type="EMBL" id="LLKB01000001">
    <property type="protein sequence ID" value="KQC86821.1"/>
    <property type="molecule type" value="Genomic_DNA"/>
</dbReference>
<dbReference type="GO" id="GO:0005737">
    <property type="term" value="C:cytoplasm"/>
    <property type="evidence" value="ECO:0007669"/>
    <property type="project" value="TreeGrafter"/>
</dbReference>
<evidence type="ECO:0000313" key="7">
    <source>
        <dbReference type="EMBL" id="KQC86821.1"/>
    </source>
</evidence>
<dbReference type="InterPro" id="IPR012340">
    <property type="entry name" value="NA-bd_OB-fold"/>
</dbReference>
<keyword evidence="3" id="KW-0378">Hydrolase</keyword>
<dbReference type="PANTHER" id="PTHR30001:SF0">
    <property type="entry name" value="RIBONUCLEASE G"/>
    <property type="match status" value="1"/>
</dbReference>
<keyword evidence="2" id="KW-0479">Metal-binding</keyword>
<evidence type="ECO:0000259" key="6">
    <source>
        <dbReference type="Pfam" id="PF10150"/>
    </source>
</evidence>
<sequence length="406" mass="45904">MANQLLITKKDGAVLSVRVEDGKVAQIQAQPEDAGSLLGDIYVGKVRNIVKNINAAFVEYEQGKMGYLSLDAKVCPIHTDGVVSDGTRVLIGDEIIIQIEREAVKTKPPTLSGTLNFPGKYVVLIYGERTVSISSKIKDAERKQQLRGFLRNNIDGDYGFVARTNCKDASDEKILKEIAFLKQQLENIKKFGVHRAKFNCLYHAPDAYLCDIRDSYDSLLESIITDDDEIFNRIMEFAKIYQPEDIKKIKRWDNADGKLDAVYDVTKTLEHALMPKVWLKNGGYLVIQPTEALVSIDVNTGKAISKKKDVQKTFLKVNLEAATQIAKQLRLRNLSGMILIDFIDMKDADYNKQLMDRLRTEFAKDPVKTILVDMTKLGLVEVTRKKVRKSLYEQIKDAQDYSKSDL</sequence>
<dbReference type="GO" id="GO:0004540">
    <property type="term" value="F:RNA nuclease activity"/>
    <property type="evidence" value="ECO:0007669"/>
    <property type="project" value="InterPro"/>
</dbReference>
<accession>A0AAW3JVN1</accession>
<evidence type="ECO:0000256" key="2">
    <source>
        <dbReference type="ARBA" id="ARBA00022723"/>
    </source>
</evidence>
<dbReference type="Gene3D" id="2.40.50.140">
    <property type="entry name" value="Nucleic acid-binding proteins"/>
    <property type="match status" value="1"/>
</dbReference>
<dbReference type="CDD" id="cd04453">
    <property type="entry name" value="S1_RNase_E"/>
    <property type="match status" value="1"/>
</dbReference>
<dbReference type="InterPro" id="IPR004659">
    <property type="entry name" value="RNase_E/G"/>
</dbReference>
<dbReference type="InterPro" id="IPR019307">
    <property type="entry name" value="RNA-bd_AU-1/RNase_E/G"/>
</dbReference>
<dbReference type="RefSeq" id="WP_055942813.1">
    <property type="nucleotide sequence ID" value="NZ_JAQDCV010000004.1"/>
</dbReference>
<dbReference type="GO" id="GO:0003723">
    <property type="term" value="F:RNA binding"/>
    <property type="evidence" value="ECO:0007669"/>
    <property type="project" value="UniProtKB-KW"/>
</dbReference>
<dbReference type="PANTHER" id="PTHR30001">
    <property type="entry name" value="RIBONUCLEASE"/>
    <property type="match status" value="1"/>
</dbReference>
<keyword evidence="8" id="KW-1185">Reference proteome</keyword>
<comment type="cofactor">
    <cofactor evidence="1">
        <name>Mg(2+)</name>
        <dbReference type="ChEBI" id="CHEBI:18420"/>
    </cofactor>
</comment>
<feature type="domain" description="RNA-binding protein AU-1/Ribonuclease E/G" evidence="6">
    <location>
        <begin position="117"/>
        <end position="387"/>
    </location>
</feature>
<dbReference type="Pfam" id="PF10150">
    <property type="entry name" value="RNase_E_G"/>
    <property type="match status" value="1"/>
</dbReference>
<dbReference type="GO" id="GO:0046872">
    <property type="term" value="F:metal ion binding"/>
    <property type="evidence" value="ECO:0007669"/>
    <property type="project" value="UniProtKB-KW"/>
</dbReference>
<dbReference type="SUPFAM" id="SSF50249">
    <property type="entry name" value="Nucleic acid-binding proteins"/>
    <property type="match status" value="1"/>
</dbReference>
<evidence type="ECO:0000256" key="1">
    <source>
        <dbReference type="ARBA" id="ARBA00001946"/>
    </source>
</evidence>
<dbReference type="GO" id="GO:0006364">
    <property type="term" value="P:rRNA processing"/>
    <property type="evidence" value="ECO:0007669"/>
    <property type="project" value="TreeGrafter"/>
</dbReference>
<organism evidence="7 8">
    <name type="scientific">Butyribacter intestini</name>
    <dbReference type="NCBI Taxonomy" id="1703332"/>
    <lineage>
        <taxon>Bacteria</taxon>
        <taxon>Bacillati</taxon>
        <taxon>Bacillota</taxon>
        <taxon>Clostridia</taxon>
        <taxon>Lachnospirales</taxon>
        <taxon>Lachnospiraceae</taxon>
        <taxon>Butyribacter</taxon>
    </lineage>
</organism>
<dbReference type="Proteomes" id="UP000050833">
    <property type="component" value="Unassembled WGS sequence"/>
</dbReference>
<reference evidence="7 8" key="1">
    <citation type="submission" date="2015-10" db="EMBL/GenBank/DDBJ databases">
        <title>Butyribacter intestini gen. nov., sp. nov., a butyric acid-producing bacterium of the family Lachnospiraceae isolated from the human faeces.</title>
        <authorList>
            <person name="Zou Y."/>
            <person name="Xue W."/>
            <person name="Luo G."/>
            <person name="Lv M."/>
        </authorList>
    </citation>
    <scope>NUCLEOTIDE SEQUENCE [LARGE SCALE GENOMIC DNA]</scope>
    <source>
        <strain evidence="7 8">TF01-11</strain>
    </source>
</reference>
<name>A0AAW3JVN1_9FIRM</name>
<evidence type="ECO:0000256" key="4">
    <source>
        <dbReference type="ARBA" id="ARBA00022842"/>
    </source>
</evidence>
<dbReference type="GO" id="GO:0016787">
    <property type="term" value="F:hydrolase activity"/>
    <property type="evidence" value="ECO:0007669"/>
    <property type="project" value="UniProtKB-KW"/>
</dbReference>
<protein>
    <recommendedName>
        <fullName evidence="6">RNA-binding protein AU-1/Ribonuclease E/G domain-containing protein</fullName>
    </recommendedName>
</protein>
<gene>
    <name evidence="7" type="ORF">APZ18_06585</name>
</gene>
<evidence type="ECO:0000256" key="3">
    <source>
        <dbReference type="ARBA" id="ARBA00022801"/>
    </source>
</evidence>
<keyword evidence="4" id="KW-0460">Magnesium</keyword>
<dbReference type="AlphaFoldDB" id="A0AAW3JVN1"/>
<evidence type="ECO:0000256" key="5">
    <source>
        <dbReference type="ARBA" id="ARBA00022884"/>
    </source>
</evidence>